<name>A0A3S9MIU7_9ACTN</name>
<accession>A0A3S9MIU7</accession>
<dbReference type="RefSeq" id="WP_126397040.1">
    <property type="nucleotide sequence ID" value="NZ_CP034539.1"/>
</dbReference>
<gene>
    <name evidence="2" type="ORF">EJ357_41365</name>
</gene>
<evidence type="ECO:0000256" key="1">
    <source>
        <dbReference type="SAM" id="MobiDB-lite"/>
    </source>
</evidence>
<dbReference type="Proteomes" id="UP000280298">
    <property type="component" value="Chromosome"/>
</dbReference>
<proteinExistence type="predicted"/>
<organism evidence="2 3">
    <name type="scientific">Streptomyces cyaneochromogenes</name>
    <dbReference type="NCBI Taxonomy" id="2496836"/>
    <lineage>
        <taxon>Bacteria</taxon>
        <taxon>Bacillati</taxon>
        <taxon>Actinomycetota</taxon>
        <taxon>Actinomycetes</taxon>
        <taxon>Kitasatosporales</taxon>
        <taxon>Streptomycetaceae</taxon>
        <taxon>Streptomyces</taxon>
    </lineage>
</organism>
<evidence type="ECO:0000313" key="3">
    <source>
        <dbReference type="Proteomes" id="UP000280298"/>
    </source>
</evidence>
<dbReference type="OrthoDB" id="4277901at2"/>
<reference evidence="2 3" key="1">
    <citation type="journal article" date="2019" name="Int. J. Syst. Evol. Microbiol.">
        <title>Streptomyces cyaneochromogenes sp. nov., a blue pigment-producing actinomycete from manganese-contaminated soil.</title>
        <authorList>
            <person name="Tang X."/>
            <person name="Zhao J."/>
            <person name="Li K."/>
            <person name="Chen Z."/>
            <person name="Sun Y."/>
            <person name="Gao J."/>
        </authorList>
    </citation>
    <scope>NUCLEOTIDE SEQUENCE [LARGE SCALE GENOMIC DNA]</scope>
    <source>
        <strain evidence="2 3">MK-45</strain>
    </source>
</reference>
<dbReference type="EMBL" id="CP034539">
    <property type="protein sequence ID" value="AZQ39092.1"/>
    <property type="molecule type" value="Genomic_DNA"/>
</dbReference>
<feature type="compositionally biased region" description="Low complexity" evidence="1">
    <location>
        <begin position="54"/>
        <end position="74"/>
    </location>
</feature>
<feature type="region of interest" description="Disordered" evidence="1">
    <location>
        <begin position="41"/>
        <end position="75"/>
    </location>
</feature>
<evidence type="ECO:0000313" key="2">
    <source>
        <dbReference type="EMBL" id="AZQ39092.1"/>
    </source>
</evidence>
<protein>
    <submittedName>
        <fullName evidence="2">Uncharacterized protein</fullName>
    </submittedName>
</protein>
<dbReference type="AlphaFoldDB" id="A0A3S9MIU7"/>
<feature type="compositionally biased region" description="Polar residues" evidence="1">
    <location>
        <begin position="41"/>
        <end position="53"/>
    </location>
</feature>
<dbReference type="KEGG" id="scya:EJ357_41365"/>
<keyword evidence="3" id="KW-1185">Reference proteome</keyword>
<sequence length="131" mass="13079">MTIRAGAAGSLLGRLLLLGLLFIGLGVIHTLAHADAHEGLTTSGHTHTRTSPGATITTASDADTTPVATAADPDSLPDADCWASVPAGSWLIPPAQSVAENATTASPALPANGPPGRNAHTSLHALGVLRI</sequence>